<dbReference type="EMBL" id="BMAV01001279">
    <property type="protein sequence ID" value="GFY39220.1"/>
    <property type="molecule type" value="Genomic_DNA"/>
</dbReference>
<comment type="caution">
    <text evidence="2">The sequence shown here is derived from an EMBL/GenBank/DDBJ whole genome shotgun (WGS) entry which is preliminary data.</text>
</comment>
<evidence type="ECO:0000313" key="3">
    <source>
        <dbReference type="Proteomes" id="UP000886998"/>
    </source>
</evidence>
<evidence type="ECO:0000256" key="1">
    <source>
        <dbReference type="SAM" id="MobiDB-lite"/>
    </source>
</evidence>
<sequence length="136" mass="15946">MNLFLLCDANVATAYLDKCTTCVECEDLCDVLEEILLTLNDPDLENTPERLRLINLIQWTALKCSRKSIRLQNQEFKDYIKEIERLNRIPTVCRSRNGRKLNASLLRLGKTLRRKNRHARSARSQTTPLPCPYRRR</sequence>
<proteinExistence type="predicted"/>
<dbReference type="OrthoDB" id="10625570at2759"/>
<evidence type="ECO:0000313" key="2">
    <source>
        <dbReference type="EMBL" id="GFY39220.1"/>
    </source>
</evidence>
<protein>
    <submittedName>
        <fullName evidence="2">Uncharacterized protein</fullName>
    </submittedName>
</protein>
<accession>A0A8X6WR31</accession>
<dbReference type="Proteomes" id="UP000886998">
    <property type="component" value="Unassembled WGS sequence"/>
</dbReference>
<feature type="region of interest" description="Disordered" evidence="1">
    <location>
        <begin position="114"/>
        <end position="136"/>
    </location>
</feature>
<organism evidence="2 3">
    <name type="scientific">Trichonephila inaurata madagascariensis</name>
    <dbReference type="NCBI Taxonomy" id="2747483"/>
    <lineage>
        <taxon>Eukaryota</taxon>
        <taxon>Metazoa</taxon>
        <taxon>Ecdysozoa</taxon>
        <taxon>Arthropoda</taxon>
        <taxon>Chelicerata</taxon>
        <taxon>Arachnida</taxon>
        <taxon>Araneae</taxon>
        <taxon>Araneomorphae</taxon>
        <taxon>Entelegynae</taxon>
        <taxon>Araneoidea</taxon>
        <taxon>Nephilidae</taxon>
        <taxon>Trichonephila</taxon>
        <taxon>Trichonephila inaurata</taxon>
    </lineage>
</organism>
<reference evidence="2" key="1">
    <citation type="submission" date="2020-08" db="EMBL/GenBank/DDBJ databases">
        <title>Multicomponent nature underlies the extraordinary mechanical properties of spider dragline silk.</title>
        <authorList>
            <person name="Kono N."/>
            <person name="Nakamura H."/>
            <person name="Mori M."/>
            <person name="Yoshida Y."/>
            <person name="Ohtoshi R."/>
            <person name="Malay A.D."/>
            <person name="Moran D.A.P."/>
            <person name="Tomita M."/>
            <person name="Numata K."/>
            <person name="Arakawa K."/>
        </authorList>
    </citation>
    <scope>NUCLEOTIDE SEQUENCE</scope>
</reference>
<name>A0A8X6WR31_9ARAC</name>
<keyword evidence="3" id="KW-1185">Reference proteome</keyword>
<gene>
    <name evidence="2" type="ORF">TNIN_386541</name>
</gene>
<dbReference type="AlphaFoldDB" id="A0A8X6WR31"/>